<accession>A0ABX3IIC8</accession>
<evidence type="ECO:0000256" key="4">
    <source>
        <dbReference type="ARBA" id="ARBA00022679"/>
    </source>
</evidence>
<dbReference type="Proteomes" id="UP000242616">
    <property type="component" value="Unassembled WGS sequence"/>
</dbReference>
<sequence>MKIIGVDLGGTYVKIGLVDTKSGKILKKSSIETKVHLGGETVVKRIADAILELSNGDFHAVGIGSPGSIDKDNGIVRFSPNFPDWHNFELGPELLKLLNKKVYIENDANSFVLGEKWFGAGKGKKHIVALTLGTGVGGGVISHNKLITGNNGIGTELGHVIINPNGPLCGCGNYGCLEAYASATAIVRMAQERKKKYPDSLIFKDNEITAKSIFDLAKQNDRLANMIKDEVVEALAIGITSFIHIFNPEVIIIGGGVSRAGDILFNPLKKRVDELVMPSFKNTYEIIQSPLVENAGILGAASIVLQRES</sequence>
<dbReference type="RefSeq" id="WP_077198466.1">
    <property type="nucleotide sequence ID" value="NZ_LBFC01000021.1"/>
</dbReference>
<dbReference type="PANTHER" id="PTHR18964">
    <property type="entry name" value="ROK (REPRESSOR, ORF, KINASE) FAMILY"/>
    <property type="match status" value="1"/>
</dbReference>
<evidence type="ECO:0000256" key="1">
    <source>
        <dbReference type="ARBA" id="ARBA00006479"/>
    </source>
</evidence>
<evidence type="ECO:0000256" key="8">
    <source>
        <dbReference type="ARBA" id="ARBA00032386"/>
    </source>
</evidence>
<dbReference type="PROSITE" id="PS01125">
    <property type="entry name" value="ROK"/>
    <property type="match status" value="1"/>
</dbReference>
<evidence type="ECO:0000256" key="7">
    <source>
        <dbReference type="ARBA" id="ARBA00022840"/>
    </source>
</evidence>
<evidence type="ECO:0000313" key="10">
    <source>
        <dbReference type="Proteomes" id="UP000242616"/>
    </source>
</evidence>
<organism evidence="9 10">
    <name type="scientific">Thermosipho affectus</name>
    <dbReference type="NCBI Taxonomy" id="660294"/>
    <lineage>
        <taxon>Bacteria</taxon>
        <taxon>Thermotogati</taxon>
        <taxon>Thermotogota</taxon>
        <taxon>Thermotogae</taxon>
        <taxon>Thermotogales</taxon>
        <taxon>Fervidobacteriaceae</taxon>
        <taxon>Thermosipho</taxon>
    </lineage>
</organism>
<reference evidence="9 10" key="1">
    <citation type="submission" date="2015-06" db="EMBL/GenBank/DDBJ databases">
        <title>Genome sequencing of Thermotogales isolates from hydrothermal vents.</title>
        <authorList>
            <person name="Haverkamp T.H."/>
            <person name="Kublanov I.V."/>
            <person name="Nesbo C.L."/>
        </authorList>
    </citation>
    <scope>NUCLEOTIDE SEQUENCE [LARGE SCALE GENOMIC DNA]</scope>
    <source>
        <strain evidence="10">ik275mar</strain>
    </source>
</reference>
<protein>
    <recommendedName>
        <fullName evidence="3">Glucokinase</fullName>
        <ecNumber evidence="2">2.7.1.2</ecNumber>
    </recommendedName>
    <alternativeName>
        <fullName evidence="8">Glucose kinase</fullName>
    </alternativeName>
</protein>
<dbReference type="SUPFAM" id="SSF53067">
    <property type="entry name" value="Actin-like ATPase domain"/>
    <property type="match status" value="1"/>
</dbReference>
<keyword evidence="10" id="KW-1185">Reference proteome</keyword>
<keyword evidence="4" id="KW-0808">Transferase</keyword>
<dbReference type="InterPro" id="IPR043129">
    <property type="entry name" value="ATPase_NBD"/>
</dbReference>
<dbReference type="PANTHER" id="PTHR18964:SF149">
    <property type="entry name" value="BIFUNCTIONAL UDP-N-ACETYLGLUCOSAMINE 2-EPIMERASE_N-ACETYLMANNOSAMINE KINASE"/>
    <property type="match status" value="1"/>
</dbReference>
<comment type="caution">
    <text evidence="9">The sequence shown here is derived from an EMBL/GenBank/DDBJ whole genome shotgun (WGS) entry which is preliminary data.</text>
</comment>
<dbReference type="NCBIfam" id="TIGR00744">
    <property type="entry name" value="ROK_glcA_fam"/>
    <property type="match status" value="1"/>
</dbReference>
<keyword evidence="5" id="KW-0547">Nucleotide-binding</keyword>
<evidence type="ECO:0000256" key="3">
    <source>
        <dbReference type="ARBA" id="ARBA00014701"/>
    </source>
</evidence>
<dbReference type="Gene3D" id="3.30.420.40">
    <property type="match status" value="2"/>
</dbReference>
<gene>
    <name evidence="9" type="ORF">XJ44_06485</name>
</gene>
<evidence type="ECO:0000256" key="6">
    <source>
        <dbReference type="ARBA" id="ARBA00022777"/>
    </source>
</evidence>
<keyword evidence="7" id="KW-0067">ATP-binding</keyword>
<evidence type="ECO:0000256" key="2">
    <source>
        <dbReference type="ARBA" id="ARBA00012323"/>
    </source>
</evidence>
<dbReference type="EC" id="2.7.1.2" evidence="2"/>
<evidence type="ECO:0000256" key="5">
    <source>
        <dbReference type="ARBA" id="ARBA00022741"/>
    </source>
</evidence>
<dbReference type="EMBL" id="LBFC01000021">
    <property type="protein sequence ID" value="ONN26936.1"/>
    <property type="molecule type" value="Genomic_DNA"/>
</dbReference>
<evidence type="ECO:0000313" key="9">
    <source>
        <dbReference type="EMBL" id="ONN26936.1"/>
    </source>
</evidence>
<comment type="similarity">
    <text evidence="1">Belongs to the ROK (NagC/XylR) family.</text>
</comment>
<dbReference type="InterPro" id="IPR049874">
    <property type="entry name" value="ROK_cs"/>
</dbReference>
<dbReference type="InterPro" id="IPR004654">
    <property type="entry name" value="ROK_glcA"/>
</dbReference>
<name>A0ABX3IIC8_9BACT</name>
<dbReference type="Pfam" id="PF00480">
    <property type="entry name" value="ROK"/>
    <property type="match status" value="1"/>
</dbReference>
<keyword evidence="6" id="KW-0418">Kinase</keyword>
<proteinExistence type="inferred from homology"/>
<dbReference type="InterPro" id="IPR000600">
    <property type="entry name" value="ROK"/>
</dbReference>